<feature type="transmembrane region" description="Helical" evidence="2">
    <location>
        <begin position="68"/>
        <end position="86"/>
    </location>
</feature>
<dbReference type="Proteomes" id="UP000241848">
    <property type="component" value="Unassembled WGS sequence"/>
</dbReference>
<dbReference type="PANTHER" id="PTHR23526">
    <property type="entry name" value="INTEGRAL MEMBRANE TRANSPORT PROTEIN-RELATED"/>
    <property type="match status" value="1"/>
</dbReference>
<protein>
    <recommendedName>
        <fullName evidence="5">Major facilitator superfamily (MFS) profile domain-containing protein</fullName>
    </recommendedName>
</protein>
<reference evidence="3 4" key="1">
    <citation type="journal article" date="2014" name="BMC Genomics">
        <title>Comparison of environmental and isolate Sulfobacillus genomes reveals diverse carbon, sulfur, nitrogen, and hydrogen metabolisms.</title>
        <authorList>
            <person name="Justice N.B."/>
            <person name="Norman A."/>
            <person name="Brown C.T."/>
            <person name="Singh A."/>
            <person name="Thomas B.C."/>
            <person name="Banfield J.F."/>
        </authorList>
    </citation>
    <scope>NUCLEOTIDE SEQUENCE [LARGE SCALE GENOMIC DNA]</scope>
    <source>
        <strain evidence="3">AMDSBA3</strain>
    </source>
</reference>
<keyword evidence="2" id="KW-0472">Membrane</keyword>
<dbReference type="SUPFAM" id="SSF103473">
    <property type="entry name" value="MFS general substrate transporter"/>
    <property type="match status" value="1"/>
</dbReference>
<gene>
    <name evidence="3" type="ORF">C7B45_04820</name>
</gene>
<feature type="transmembrane region" description="Helical" evidence="2">
    <location>
        <begin position="231"/>
        <end position="250"/>
    </location>
</feature>
<keyword evidence="2" id="KW-0812">Transmembrane</keyword>
<evidence type="ECO:0000256" key="2">
    <source>
        <dbReference type="SAM" id="Phobius"/>
    </source>
</evidence>
<evidence type="ECO:0000256" key="1">
    <source>
        <dbReference type="ARBA" id="ARBA00004651"/>
    </source>
</evidence>
<dbReference type="GO" id="GO:0005886">
    <property type="term" value="C:plasma membrane"/>
    <property type="evidence" value="ECO:0007669"/>
    <property type="project" value="UniProtKB-SubCell"/>
</dbReference>
<feature type="transmembrane region" description="Helical" evidence="2">
    <location>
        <begin position="153"/>
        <end position="173"/>
    </location>
</feature>
<evidence type="ECO:0000313" key="4">
    <source>
        <dbReference type="Proteomes" id="UP000241848"/>
    </source>
</evidence>
<dbReference type="EMBL" id="PXYV01000010">
    <property type="protein sequence ID" value="PSR22947.1"/>
    <property type="molecule type" value="Genomic_DNA"/>
</dbReference>
<evidence type="ECO:0008006" key="5">
    <source>
        <dbReference type="Google" id="ProtNLM"/>
    </source>
</evidence>
<feature type="transmembrane region" description="Helical" evidence="2">
    <location>
        <begin position="262"/>
        <end position="279"/>
    </location>
</feature>
<dbReference type="Gene3D" id="1.20.1250.20">
    <property type="entry name" value="MFS general substrate transporter like domains"/>
    <property type="match status" value="2"/>
</dbReference>
<dbReference type="InterPro" id="IPR036259">
    <property type="entry name" value="MFS_trans_sf"/>
</dbReference>
<dbReference type="InterPro" id="IPR011701">
    <property type="entry name" value="MFS"/>
</dbReference>
<dbReference type="PANTHER" id="PTHR23526:SF2">
    <property type="entry name" value="MAJOR FACILITATOR SUPERFAMILY (MFS) PROFILE DOMAIN-CONTAINING PROTEIN"/>
    <property type="match status" value="1"/>
</dbReference>
<sequence>MRKALLAASAIEAFFLLMLWGYGPLYLHQAFHTDDVVASLASAGPALATFLGSTLWGHWLHRLGIRRAGAMGLVAYLGTGLVAIWASSAAFYIAGATVTTFFSSALAPATLTFLTVEGGQMGRRLASRLQWQSSGWMIGGVVGGYVQTMSVRAFPDLLGTLGALMLIPAAALLRQPRTPVRVEAADRSSRIPRLGLTVVLVLPFFLAYAGNEGFFTNFGLYLHGLRVPTAWVGWSAAISTALGWALASSIGRWTDRFGGKMVLIRVLVAYALMYLVMSLADSKVVVIIAFSLPLYPLLNIGIQRTVAETLPGELHGGAMGIINGATGLATFAGSVLMGAVNNFWGPYGMPWAAVAFVSLGLLVAHFVYRGAAAIANP</sequence>
<feature type="transmembrane region" description="Helical" evidence="2">
    <location>
        <begin position="285"/>
        <end position="302"/>
    </location>
</feature>
<feature type="transmembrane region" description="Helical" evidence="2">
    <location>
        <begin position="194"/>
        <end position="211"/>
    </location>
</feature>
<feature type="transmembrane region" description="Helical" evidence="2">
    <location>
        <begin position="37"/>
        <end position="56"/>
    </location>
</feature>
<feature type="transmembrane region" description="Helical" evidence="2">
    <location>
        <begin position="349"/>
        <end position="368"/>
    </location>
</feature>
<feature type="transmembrane region" description="Helical" evidence="2">
    <location>
        <begin position="314"/>
        <end position="337"/>
    </location>
</feature>
<dbReference type="AlphaFoldDB" id="A0A2T2WL43"/>
<dbReference type="Pfam" id="PF07690">
    <property type="entry name" value="MFS_1"/>
    <property type="match status" value="1"/>
</dbReference>
<evidence type="ECO:0000313" key="3">
    <source>
        <dbReference type="EMBL" id="PSR22947.1"/>
    </source>
</evidence>
<accession>A0A2T2WL43</accession>
<comment type="subcellular location">
    <subcellularLocation>
        <location evidence="1">Cell membrane</location>
        <topology evidence="1">Multi-pass membrane protein</topology>
    </subcellularLocation>
</comment>
<proteinExistence type="predicted"/>
<comment type="caution">
    <text evidence="3">The sequence shown here is derived from an EMBL/GenBank/DDBJ whole genome shotgun (WGS) entry which is preliminary data.</text>
</comment>
<keyword evidence="2" id="KW-1133">Transmembrane helix</keyword>
<dbReference type="GO" id="GO:0022857">
    <property type="term" value="F:transmembrane transporter activity"/>
    <property type="evidence" value="ECO:0007669"/>
    <property type="project" value="InterPro"/>
</dbReference>
<name>A0A2T2WL43_9FIRM</name>
<dbReference type="InterPro" id="IPR052528">
    <property type="entry name" value="Sugar_transport-like"/>
</dbReference>
<organism evidence="3 4">
    <name type="scientific">Sulfobacillus acidophilus</name>
    <dbReference type="NCBI Taxonomy" id="53633"/>
    <lineage>
        <taxon>Bacteria</taxon>
        <taxon>Bacillati</taxon>
        <taxon>Bacillota</taxon>
        <taxon>Clostridia</taxon>
        <taxon>Eubacteriales</taxon>
        <taxon>Clostridiales Family XVII. Incertae Sedis</taxon>
        <taxon>Sulfobacillus</taxon>
    </lineage>
</organism>